<protein>
    <submittedName>
        <fullName evidence="9">CCDB1 protein</fullName>
    </submittedName>
</protein>
<organism evidence="9 10">
    <name type="scientific">Formicarius rufipectus</name>
    <dbReference type="NCBI Taxonomy" id="1118560"/>
    <lineage>
        <taxon>Eukaryota</taxon>
        <taxon>Metazoa</taxon>
        <taxon>Chordata</taxon>
        <taxon>Craniata</taxon>
        <taxon>Vertebrata</taxon>
        <taxon>Euteleostomi</taxon>
        <taxon>Archelosauria</taxon>
        <taxon>Archosauria</taxon>
        <taxon>Dinosauria</taxon>
        <taxon>Saurischia</taxon>
        <taxon>Theropoda</taxon>
        <taxon>Coelurosauria</taxon>
        <taxon>Aves</taxon>
        <taxon>Neognathae</taxon>
        <taxon>Neoaves</taxon>
        <taxon>Telluraves</taxon>
        <taxon>Australaves</taxon>
        <taxon>Passeriformes</taxon>
        <taxon>Formicariidae</taxon>
        <taxon>Formicarius</taxon>
    </lineage>
</organism>
<reference evidence="9 10" key="1">
    <citation type="submission" date="2019-09" db="EMBL/GenBank/DDBJ databases">
        <title>Bird 10,000 Genomes (B10K) Project - Family phase.</title>
        <authorList>
            <person name="Zhang G."/>
        </authorList>
    </citation>
    <scope>NUCLEOTIDE SEQUENCE [LARGE SCALE GENOMIC DNA]</scope>
    <source>
        <strain evidence="9">B10K-DU-001-43</strain>
        <tissue evidence="9">Muscle</tissue>
    </source>
</reference>
<evidence type="ECO:0000256" key="6">
    <source>
        <dbReference type="ARBA" id="ARBA00023306"/>
    </source>
</evidence>
<dbReference type="Gene3D" id="1.20.1420.10">
    <property type="entry name" value="Talin, central domain"/>
    <property type="match status" value="1"/>
</dbReference>
<evidence type="ECO:0000256" key="3">
    <source>
        <dbReference type="ARBA" id="ARBA00008940"/>
    </source>
</evidence>
<dbReference type="Proteomes" id="UP000520463">
    <property type="component" value="Unassembled WGS sequence"/>
</dbReference>
<evidence type="ECO:0000256" key="5">
    <source>
        <dbReference type="ARBA" id="ARBA00023242"/>
    </source>
</evidence>
<evidence type="ECO:0000256" key="4">
    <source>
        <dbReference type="ARBA" id="ARBA00022490"/>
    </source>
</evidence>
<dbReference type="GO" id="GO:0005634">
    <property type="term" value="C:nucleus"/>
    <property type="evidence" value="ECO:0007669"/>
    <property type="project" value="UniProtKB-SubCell"/>
</dbReference>
<feature type="domain" description="Cyclin-D1-binding protein 1-like C-terminal" evidence="8">
    <location>
        <begin position="206"/>
        <end position="299"/>
    </location>
</feature>
<sequence>RDARGAPAAAPAAMEAREALRDVRGALRAVLARVREGEPGEGREPFELPRFWDTLGQTFQVTSQEATKLSLAFSRPPLPSAEDCQKLSEDVQNAILAVATVYYWLPKGQGTTLRRMVRDATTEVVEGMIQLTDTILNAPVESLSQEQLISTGGVWEACEQVSNLPRDNQAAVASALAACLGVVKDAVEEMEHALVEGQDPYGDIMEDEELGFRGNRDTYWSEDDRQLLSSCMGLMKASKACLKKVLGAVKAYGKADSPEHIAQLDDLADIASEISPSVDELALSMYPPVNPLAVRLNVNTREAFLMNFLHFCRTSHVCPPSEEGWVQFLNDAVDHNMNKIKNFTQGQL</sequence>
<keyword evidence="10" id="KW-1185">Reference proteome</keyword>
<evidence type="ECO:0000256" key="2">
    <source>
        <dbReference type="ARBA" id="ARBA00004496"/>
    </source>
</evidence>
<dbReference type="Pfam" id="PF13324">
    <property type="entry name" value="GCIP_N"/>
    <property type="match status" value="1"/>
</dbReference>
<dbReference type="GO" id="GO:0005737">
    <property type="term" value="C:cytoplasm"/>
    <property type="evidence" value="ECO:0007669"/>
    <property type="project" value="UniProtKB-SubCell"/>
</dbReference>
<feature type="non-terminal residue" evidence="9">
    <location>
        <position position="348"/>
    </location>
</feature>
<evidence type="ECO:0000259" key="8">
    <source>
        <dbReference type="Pfam" id="PF20936"/>
    </source>
</evidence>
<gene>
    <name evidence="9" type="primary">Ccndbp1</name>
    <name evidence="9" type="ORF">FORRUF_R04598</name>
</gene>
<dbReference type="FunFam" id="1.20.1420.10:FF:000008">
    <property type="entry name" value="Cyclin-D1-binding protein 1 homolog"/>
    <property type="match status" value="1"/>
</dbReference>
<dbReference type="Pfam" id="PF20936">
    <property type="entry name" value="GCIP_C"/>
    <property type="match status" value="1"/>
</dbReference>
<evidence type="ECO:0000313" key="10">
    <source>
        <dbReference type="Proteomes" id="UP000520463"/>
    </source>
</evidence>
<feature type="non-terminal residue" evidence="9">
    <location>
        <position position="1"/>
    </location>
</feature>
<evidence type="ECO:0000313" key="9">
    <source>
        <dbReference type="EMBL" id="NXK93299.1"/>
    </source>
</evidence>
<dbReference type="PANTHER" id="PTHR15492">
    <property type="entry name" value="CYCLIN D1-BINDING PROTEIN 1"/>
    <property type="match status" value="1"/>
</dbReference>
<keyword evidence="6" id="KW-0131">Cell cycle</keyword>
<keyword evidence="5" id="KW-0539">Nucleus</keyword>
<evidence type="ECO:0000259" key="7">
    <source>
        <dbReference type="Pfam" id="PF13324"/>
    </source>
</evidence>
<dbReference type="InterPro" id="IPR049318">
    <property type="entry name" value="GCIP_C"/>
</dbReference>
<dbReference type="EMBL" id="VXAU01003742">
    <property type="protein sequence ID" value="NXK93299.1"/>
    <property type="molecule type" value="Genomic_DNA"/>
</dbReference>
<comment type="similarity">
    <text evidence="3">Belongs to the CCNDBP1 family.</text>
</comment>
<accession>A0A7L0NIC1</accession>
<dbReference type="PANTHER" id="PTHR15492:SF1">
    <property type="entry name" value="CYCLIN-D1-BINDING PROTEIN 1"/>
    <property type="match status" value="1"/>
</dbReference>
<comment type="subcellular location">
    <subcellularLocation>
        <location evidence="2">Cytoplasm</location>
    </subcellularLocation>
    <subcellularLocation>
        <location evidence="1">Nucleus</location>
    </subcellularLocation>
</comment>
<feature type="domain" description="Cyclin-D1-binding protein 1-like N-terminal" evidence="7">
    <location>
        <begin position="55"/>
        <end position="194"/>
    </location>
</feature>
<name>A0A7L0NIC1_9PASS</name>
<dbReference type="AlphaFoldDB" id="A0A7L0NIC1"/>
<evidence type="ECO:0000256" key="1">
    <source>
        <dbReference type="ARBA" id="ARBA00004123"/>
    </source>
</evidence>
<dbReference type="OrthoDB" id="41588at2759"/>
<dbReference type="Gene3D" id="1.20.1410.10">
    <property type="entry name" value="I/LWEQ domain"/>
    <property type="match status" value="1"/>
</dbReference>
<dbReference type="FunFam" id="1.20.1410.10:FF:000005">
    <property type="entry name" value="cyclin-D1-binding protein 1"/>
    <property type="match status" value="1"/>
</dbReference>
<comment type="caution">
    <text evidence="9">The sequence shown here is derived from an EMBL/GenBank/DDBJ whole genome shotgun (WGS) entry which is preliminary data.</text>
</comment>
<dbReference type="InterPro" id="IPR026907">
    <property type="entry name" value="GCIP-like"/>
</dbReference>
<dbReference type="InterPro" id="IPR049317">
    <property type="entry name" value="GCIP-like_N"/>
</dbReference>
<proteinExistence type="inferred from homology"/>
<keyword evidence="4" id="KW-0963">Cytoplasm</keyword>